<dbReference type="AlphaFoldDB" id="A0A2X0WPI7"/>
<evidence type="ECO:0000313" key="1">
    <source>
        <dbReference type="EMBL" id="SPT70078.1"/>
    </source>
</evidence>
<keyword evidence="1" id="KW-0378">Hydrolase</keyword>
<protein>
    <submittedName>
        <fullName evidence="1">Crossover junction endodeoxyribonuclease rusA</fullName>
        <ecNumber evidence="1">3.1.22.4</ecNumber>
    </submittedName>
</protein>
<proteinExistence type="predicted"/>
<dbReference type="RefSeq" id="WP_113744190.1">
    <property type="nucleotide sequence ID" value="NZ_UAPU01000005.1"/>
</dbReference>
<sequence>MLILQLTMPPSLNQKLGNIKHKTAWNDWKYRERKRILKQLPEGFEPFSCDVYLYIDFYFPDNARRDLDNYLKALQDTLTLAGVWNDDSQVCDLIVKRQGVLPPGSCTLAIWPKSESDPLADWIL</sequence>
<dbReference type="GO" id="GO:0016787">
    <property type="term" value="F:hydrolase activity"/>
    <property type="evidence" value="ECO:0007669"/>
    <property type="project" value="UniProtKB-KW"/>
</dbReference>
<reference evidence="1 2" key="1">
    <citation type="submission" date="2018-06" db="EMBL/GenBank/DDBJ databases">
        <authorList>
            <consortium name="Pathogen Informatics"/>
            <person name="Doyle S."/>
        </authorList>
    </citation>
    <scope>NUCLEOTIDE SEQUENCE [LARGE SCALE GENOMIC DNA]</scope>
    <source>
        <strain evidence="1 2">NCTC13093</strain>
    </source>
</reference>
<dbReference type="GO" id="GO:0006310">
    <property type="term" value="P:DNA recombination"/>
    <property type="evidence" value="ECO:0007669"/>
    <property type="project" value="InterPro"/>
</dbReference>
<dbReference type="EC" id="3.1.22.4" evidence="1"/>
<keyword evidence="2" id="KW-1185">Reference proteome</keyword>
<dbReference type="GO" id="GO:0000287">
    <property type="term" value="F:magnesium ion binding"/>
    <property type="evidence" value="ECO:0007669"/>
    <property type="project" value="InterPro"/>
</dbReference>
<dbReference type="Proteomes" id="UP000250086">
    <property type="component" value="Unassembled WGS sequence"/>
</dbReference>
<organism evidence="1 2">
    <name type="scientific">Anaerobiospirillum thomasii</name>
    <dbReference type="NCBI Taxonomy" id="179995"/>
    <lineage>
        <taxon>Bacteria</taxon>
        <taxon>Pseudomonadati</taxon>
        <taxon>Pseudomonadota</taxon>
        <taxon>Gammaproteobacteria</taxon>
        <taxon>Aeromonadales</taxon>
        <taxon>Succinivibrionaceae</taxon>
        <taxon>Anaerobiospirillum</taxon>
    </lineage>
</organism>
<name>A0A2X0WPI7_9GAMM</name>
<dbReference type="Gene3D" id="3.30.1330.70">
    <property type="entry name" value="Holliday junction resolvase RusA"/>
    <property type="match status" value="1"/>
</dbReference>
<dbReference type="InterPro" id="IPR008822">
    <property type="entry name" value="Endonuclease_RusA-like"/>
</dbReference>
<dbReference type="OrthoDB" id="73971at2"/>
<accession>A0A2X0WPI7</accession>
<gene>
    <name evidence="1" type="primary">rusA</name>
    <name evidence="1" type="ORF">NCTC13093_01483</name>
</gene>
<dbReference type="EMBL" id="UAPV01000001">
    <property type="protein sequence ID" value="SPT70078.1"/>
    <property type="molecule type" value="Genomic_DNA"/>
</dbReference>
<dbReference type="SUPFAM" id="SSF103084">
    <property type="entry name" value="Holliday junction resolvase RusA"/>
    <property type="match status" value="1"/>
</dbReference>
<dbReference type="Pfam" id="PF05866">
    <property type="entry name" value="RusA"/>
    <property type="match status" value="1"/>
</dbReference>
<dbReference type="InterPro" id="IPR036614">
    <property type="entry name" value="RusA-like_sf"/>
</dbReference>
<evidence type="ECO:0000313" key="2">
    <source>
        <dbReference type="Proteomes" id="UP000250086"/>
    </source>
</evidence>
<dbReference type="GO" id="GO:0006281">
    <property type="term" value="P:DNA repair"/>
    <property type="evidence" value="ECO:0007669"/>
    <property type="project" value="InterPro"/>
</dbReference>